<dbReference type="EMBL" id="SMGJ01000001">
    <property type="protein sequence ID" value="TCK71152.1"/>
    <property type="molecule type" value="Genomic_DNA"/>
</dbReference>
<gene>
    <name evidence="3" type="ORF">EV692_0210</name>
</gene>
<reference evidence="3 4" key="1">
    <citation type="submission" date="2019-03" db="EMBL/GenBank/DDBJ databases">
        <title>Genomic Encyclopedia of Type Strains, Phase IV (KMG-IV): sequencing the most valuable type-strain genomes for metagenomic binning, comparative biology and taxonomic classification.</title>
        <authorList>
            <person name="Goeker M."/>
        </authorList>
    </citation>
    <scope>NUCLEOTIDE SEQUENCE [LARGE SCALE GENOMIC DNA]</scope>
    <source>
        <strain evidence="3 4">DSM 10053</strain>
    </source>
</reference>
<dbReference type="GO" id="GO:0016787">
    <property type="term" value="F:hydrolase activity"/>
    <property type="evidence" value="ECO:0007669"/>
    <property type="project" value="UniProtKB-KW"/>
</dbReference>
<dbReference type="InterPro" id="IPR050300">
    <property type="entry name" value="GDXG_lipolytic_enzyme"/>
</dbReference>
<evidence type="ECO:0000259" key="2">
    <source>
        <dbReference type="Pfam" id="PF07859"/>
    </source>
</evidence>
<dbReference type="SUPFAM" id="SSF53474">
    <property type="entry name" value="alpha/beta-Hydrolases"/>
    <property type="match status" value="1"/>
</dbReference>
<dbReference type="InterPro" id="IPR013094">
    <property type="entry name" value="AB_hydrolase_3"/>
</dbReference>
<dbReference type="RefSeq" id="WP_132299679.1">
    <property type="nucleotide sequence ID" value="NZ_CP170642.1"/>
</dbReference>
<proteinExistence type="predicted"/>
<keyword evidence="1" id="KW-0378">Hydrolase</keyword>
<dbReference type="Gene3D" id="3.40.50.1820">
    <property type="entry name" value="alpha/beta hydrolase"/>
    <property type="match status" value="1"/>
</dbReference>
<name>A0A4R1KZX1_9PAST</name>
<dbReference type="Pfam" id="PF07859">
    <property type="entry name" value="Abhydrolase_3"/>
    <property type="match status" value="1"/>
</dbReference>
<evidence type="ECO:0000313" key="3">
    <source>
        <dbReference type="EMBL" id="TCK71152.1"/>
    </source>
</evidence>
<dbReference type="Proteomes" id="UP000295496">
    <property type="component" value="Unassembled WGS sequence"/>
</dbReference>
<dbReference type="PANTHER" id="PTHR48081:SF8">
    <property type="entry name" value="ALPHA_BETA HYDROLASE FOLD-3 DOMAIN-CONTAINING PROTEIN-RELATED"/>
    <property type="match status" value="1"/>
</dbReference>
<protein>
    <submittedName>
        <fullName evidence="3">Acetyl esterase/lipase</fullName>
    </submittedName>
</protein>
<accession>A0A4R1KZX1</accession>
<evidence type="ECO:0000313" key="4">
    <source>
        <dbReference type="Proteomes" id="UP000295496"/>
    </source>
</evidence>
<comment type="caution">
    <text evidence="3">The sequence shown here is derived from an EMBL/GenBank/DDBJ whole genome shotgun (WGS) entry which is preliminary data.</text>
</comment>
<dbReference type="PANTHER" id="PTHR48081">
    <property type="entry name" value="AB HYDROLASE SUPERFAMILY PROTEIN C4A8.06C"/>
    <property type="match status" value="1"/>
</dbReference>
<organism evidence="3 4">
    <name type="scientific">Lonepinella koalarum</name>
    <dbReference type="NCBI Taxonomy" id="53417"/>
    <lineage>
        <taxon>Bacteria</taxon>
        <taxon>Pseudomonadati</taxon>
        <taxon>Pseudomonadota</taxon>
        <taxon>Gammaproteobacteria</taxon>
        <taxon>Pasteurellales</taxon>
        <taxon>Pasteurellaceae</taxon>
        <taxon>Lonepinella</taxon>
    </lineage>
</organism>
<evidence type="ECO:0000256" key="1">
    <source>
        <dbReference type="ARBA" id="ARBA00022801"/>
    </source>
</evidence>
<dbReference type="AlphaFoldDB" id="A0A4R1KZX1"/>
<keyword evidence="4" id="KW-1185">Reference proteome</keyword>
<feature type="domain" description="Alpha/beta hydrolase fold-3" evidence="2">
    <location>
        <begin position="78"/>
        <end position="287"/>
    </location>
</feature>
<dbReference type="InterPro" id="IPR029058">
    <property type="entry name" value="AB_hydrolase_fold"/>
</dbReference>
<sequence length="314" mass="34849">MQQYKSLHLVHPDYLAPIHEINNLVETKGLAGLEEMFSSLGEAHCDERWQAPAQGSQPAVDLCVYKPKNARGKLPVIYYCHGGGYLAGNAMMYADMFTDLAECHKAAVVSVEYRLAPQAPFPADLNDAYHGLAYIHQQAAEFGLDTDKLILMGESAGGGLTARLALLVRDKGEFHPVGQVLIYPMLDCRSGTENSPYHQEYVGEFLWTHELNRLGWDTLRGGQELDEQQLGYFSPSLAKNLTGLPKTFMIVGSLDLFVNEDIDYANRLIQAGVPTDLLMLNGCIHAFDALNPTAEPTLRYMEARTRAINEMLAR</sequence>